<feature type="compositionally biased region" description="Basic and acidic residues" evidence="21">
    <location>
        <begin position="351"/>
        <end position="368"/>
    </location>
</feature>
<dbReference type="GO" id="GO:0005737">
    <property type="term" value="C:cytoplasm"/>
    <property type="evidence" value="ECO:0007669"/>
    <property type="project" value="UniProtKB-SubCell"/>
</dbReference>
<sequence>MKRERGALSRAFSALRLAPFIYLLLIQTEPLEGVNITSPVRLIHGTVGKSALLSVQYSSTSSDKPVVKWQLKRDKPVTVVQSIGTEVIGTLRPDYRDRIRLFENGSLLLSDLQLADEGTYEVEISITDDTFTGEKTINLTVDVPISRPQVLVASTTVLELSEDFTLNCSHENGTKPSYTWLKDGKPLLNDSRMLLSPDQKVLTITRVLMEDDNLYSCVVENPISQGRSLPIKITVYRRSSLYIILSTGGIFLLVTLVTVCACWKPSKKSRKKRKLEKQNSLEYMDQNDDRLKPEGELPATHSPVPAALRSVGCWEKAELGDKEASSAGPLPPPTARRLQSRERCSQGLSRARREPHARVSRSERDRARPARLLRVAGSTRPLSGAAHPLRPPLPAVPSALPRHRSDAHVAAPGPRLARPLAQRLAHTADCRRAPDPRARRGRPGGDQRLSRLGAPGRRSRPAARGRGRAG</sequence>
<evidence type="ECO:0000256" key="4">
    <source>
        <dbReference type="ARBA" id="ARBA00022553"/>
    </source>
</evidence>
<dbReference type="GO" id="GO:0005886">
    <property type="term" value="C:plasma membrane"/>
    <property type="evidence" value="ECO:0007669"/>
    <property type="project" value="UniProtKB-SubCell"/>
</dbReference>
<evidence type="ECO:0000259" key="24">
    <source>
        <dbReference type="PROSITE" id="PS50835"/>
    </source>
</evidence>
<feature type="compositionally biased region" description="Basic residues" evidence="21">
    <location>
        <begin position="457"/>
        <end position="470"/>
    </location>
</feature>
<comment type="subcellular location">
    <subcellularLocation>
        <location evidence="17">Cell membrane</location>
        <topology evidence="17">Single-pass type I membrane protein</topology>
        <orientation evidence="17">Cytoplasmic side</orientation>
    </subcellularLocation>
    <subcellularLocation>
        <location evidence="1">Cytoplasm</location>
    </subcellularLocation>
</comment>
<evidence type="ECO:0000256" key="7">
    <source>
        <dbReference type="ARBA" id="ARBA00022729"/>
    </source>
</evidence>
<evidence type="ECO:0000256" key="8">
    <source>
        <dbReference type="ARBA" id="ARBA00022810"/>
    </source>
</evidence>
<organism evidence="25 26">
    <name type="scientific">Equus caballus</name>
    <name type="common">Horse</name>
    <dbReference type="NCBI Taxonomy" id="9796"/>
    <lineage>
        <taxon>Eukaryota</taxon>
        <taxon>Metazoa</taxon>
        <taxon>Chordata</taxon>
        <taxon>Craniata</taxon>
        <taxon>Vertebrata</taxon>
        <taxon>Euteleostomi</taxon>
        <taxon>Mammalia</taxon>
        <taxon>Eutheria</taxon>
        <taxon>Laurasiatheria</taxon>
        <taxon>Perissodactyla</taxon>
        <taxon>Equidae</taxon>
        <taxon>Equus</taxon>
    </lineage>
</organism>
<evidence type="ECO:0000256" key="15">
    <source>
        <dbReference type="ARBA" id="ARBA00023319"/>
    </source>
</evidence>
<evidence type="ECO:0000256" key="9">
    <source>
        <dbReference type="ARBA" id="ARBA00022889"/>
    </source>
</evidence>
<feature type="transmembrane region" description="Helical" evidence="22">
    <location>
        <begin position="241"/>
        <end position="263"/>
    </location>
</feature>
<evidence type="ECO:0000256" key="17">
    <source>
        <dbReference type="ARBA" id="ARBA00060378"/>
    </source>
</evidence>
<evidence type="ECO:0000256" key="12">
    <source>
        <dbReference type="ARBA" id="ARBA00023157"/>
    </source>
</evidence>
<gene>
    <name evidence="25" type="primary">HEPACAM</name>
</gene>
<evidence type="ECO:0000256" key="23">
    <source>
        <dbReference type="SAM" id="SignalP"/>
    </source>
</evidence>
<dbReference type="Pfam" id="PF13927">
    <property type="entry name" value="Ig_3"/>
    <property type="match status" value="1"/>
</dbReference>
<reference evidence="25" key="2">
    <citation type="submission" date="2025-08" db="UniProtKB">
        <authorList>
            <consortium name="Ensembl"/>
        </authorList>
    </citation>
    <scope>IDENTIFICATION</scope>
    <source>
        <strain evidence="25">Thoroughbred</strain>
    </source>
</reference>
<evidence type="ECO:0000256" key="22">
    <source>
        <dbReference type="SAM" id="Phobius"/>
    </source>
</evidence>
<keyword evidence="5" id="KW-0341">Growth regulation</keyword>
<feature type="domain" description="Ig-like" evidence="24">
    <location>
        <begin position="148"/>
        <end position="234"/>
    </location>
</feature>
<comment type="subunit">
    <text evidence="18">Homodimer. Dimer formation occurs predominantly through cis interactions on the cell surface. Part of a complex containing MLC1, TRPV4, AQP4 and ATP1B1. Interacts with CLCN2.</text>
</comment>
<feature type="chain" id="PRO_5040231220" description="Hepatic and glial cell adhesion molecule" evidence="23">
    <location>
        <begin position="34"/>
        <end position="470"/>
    </location>
</feature>
<dbReference type="InterPro" id="IPR013783">
    <property type="entry name" value="Ig-like_fold"/>
</dbReference>
<keyword evidence="11 22" id="KW-0472">Membrane</keyword>
<keyword evidence="4" id="KW-0597">Phosphoprotein</keyword>
<evidence type="ECO:0000256" key="11">
    <source>
        <dbReference type="ARBA" id="ARBA00023136"/>
    </source>
</evidence>
<evidence type="ECO:0000256" key="5">
    <source>
        <dbReference type="ARBA" id="ARBA00022604"/>
    </source>
</evidence>
<comment type="function">
    <text evidence="16">Involved in regulating cell motility and cell-matrix interactions. May inhibit cell growth through suppression of cell proliferation. In glia, associates and targets CLCN2 at astrocytic processes and myelinated fiber tracts where it may regulate transcellular chloride flux involved in neuron excitability.</text>
</comment>
<keyword evidence="15" id="KW-0393">Immunoglobulin domain</keyword>
<evidence type="ECO:0000256" key="14">
    <source>
        <dbReference type="ARBA" id="ARBA00023306"/>
    </source>
</evidence>
<keyword evidence="3" id="KW-0963">Cytoplasm</keyword>
<dbReference type="GeneTree" id="ENSGT01130000278319"/>
<evidence type="ECO:0000256" key="1">
    <source>
        <dbReference type="ARBA" id="ARBA00004496"/>
    </source>
</evidence>
<keyword evidence="12" id="KW-1015">Disulfide bond</keyword>
<evidence type="ECO:0000256" key="3">
    <source>
        <dbReference type="ARBA" id="ARBA00022490"/>
    </source>
</evidence>
<reference evidence="25 26" key="1">
    <citation type="journal article" date="2009" name="Science">
        <title>Genome sequence, comparative analysis, and population genetics of the domestic horse.</title>
        <authorList>
            <consortium name="Broad Institute Genome Sequencing Platform"/>
            <consortium name="Broad Institute Whole Genome Assembly Team"/>
            <person name="Wade C.M."/>
            <person name="Giulotto E."/>
            <person name="Sigurdsson S."/>
            <person name="Zoli M."/>
            <person name="Gnerre S."/>
            <person name="Imsland F."/>
            <person name="Lear T.L."/>
            <person name="Adelson D.L."/>
            <person name="Bailey E."/>
            <person name="Bellone R.R."/>
            <person name="Bloecker H."/>
            <person name="Distl O."/>
            <person name="Edgar R.C."/>
            <person name="Garber M."/>
            <person name="Leeb T."/>
            <person name="Mauceli E."/>
            <person name="MacLeod J.N."/>
            <person name="Penedo M.C.T."/>
            <person name="Raison J.M."/>
            <person name="Sharpe T."/>
            <person name="Vogel J."/>
            <person name="Andersson L."/>
            <person name="Antczak D.F."/>
            <person name="Biagi T."/>
            <person name="Binns M.M."/>
            <person name="Chowdhary B.P."/>
            <person name="Coleman S.J."/>
            <person name="Della Valle G."/>
            <person name="Fryc S."/>
            <person name="Guerin G."/>
            <person name="Hasegawa T."/>
            <person name="Hill E.W."/>
            <person name="Jurka J."/>
            <person name="Kiialainen A."/>
            <person name="Lindgren G."/>
            <person name="Liu J."/>
            <person name="Magnani E."/>
            <person name="Mickelson J.R."/>
            <person name="Murray J."/>
            <person name="Nergadze S.G."/>
            <person name="Onofrio R."/>
            <person name="Pedroni S."/>
            <person name="Piras M.F."/>
            <person name="Raudsepp T."/>
            <person name="Rocchi M."/>
            <person name="Roeed K.H."/>
            <person name="Ryder O.A."/>
            <person name="Searle S."/>
            <person name="Skow L."/>
            <person name="Swinburne J.E."/>
            <person name="Syvaenen A.C."/>
            <person name="Tozaki T."/>
            <person name="Valberg S.J."/>
            <person name="Vaudin M."/>
            <person name="White J.R."/>
            <person name="Zody M.C."/>
            <person name="Lander E.S."/>
            <person name="Lindblad-Toh K."/>
        </authorList>
    </citation>
    <scope>NUCLEOTIDE SEQUENCE [LARGE SCALE GENOMIC DNA]</scope>
    <source>
        <strain evidence="25 26">Thoroughbred</strain>
    </source>
</reference>
<dbReference type="InterPro" id="IPR003598">
    <property type="entry name" value="Ig_sub2"/>
</dbReference>
<feature type="signal peptide" evidence="23">
    <location>
        <begin position="1"/>
        <end position="33"/>
    </location>
</feature>
<keyword evidence="2" id="KW-1003">Cell membrane</keyword>
<dbReference type="FunFam" id="2.60.40.10:FF:000922">
    <property type="entry name" value="hepatocyte cell adhesion molecule isoform X1"/>
    <property type="match status" value="1"/>
</dbReference>
<name>A0A9L0T865_HORSE</name>
<dbReference type="GO" id="GO:0007155">
    <property type="term" value="P:cell adhesion"/>
    <property type="evidence" value="ECO:0007669"/>
    <property type="project" value="UniProtKB-KW"/>
</dbReference>
<evidence type="ECO:0000256" key="21">
    <source>
        <dbReference type="SAM" id="MobiDB-lite"/>
    </source>
</evidence>
<dbReference type="PROSITE" id="PS50835">
    <property type="entry name" value="IG_LIKE"/>
    <property type="match status" value="1"/>
</dbReference>
<evidence type="ECO:0000256" key="2">
    <source>
        <dbReference type="ARBA" id="ARBA00022475"/>
    </source>
</evidence>
<dbReference type="FunFam" id="2.60.40.10:FF:000786">
    <property type="entry name" value="hepatocyte cell adhesion molecule isoform X2"/>
    <property type="match status" value="1"/>
</dbReference>
<protein>
    <recommendedName>
        <fullName evidence="19">Hepatic and glial cell adhesion molecule</fullName>
    </recommendedName>
    <alternativeName>
        <fullName evidence="20">Hepatocyte cell adhesion molecule</fullName>
    </alternativeName>
</protein>
<dbReference type="Pfam" id="PF07686">
    <property type="entry name" value="V-set"/>
    <property type="match status" value="1"/>
</dbReference>
<keyword evidence="9" id="KW-0130">Cell adhesion</keyword>
<keyword evidence="6 22" id="KW-0812">Transmembrane</keyword>
<feature type="region of interest" description="Disordered" evidence="21">
    <location>
        <begin position="273"/>
        <end position="303"/>
    </location>
</feature>
<dbReference type="Ensembl" id="ENSECAT00000125053.1">
    <property type="protein sequence ID" value="ENSECAP00000082753.1"/>
    <property type="gene ID" value="ENSECAG00000007839.4"/>
</dbReference>
<dbReference type="SUPFAM" id="SSF48726">
    <property type="entry name" value="Immunoglobulin"/>
    <property type="match status" value="2"/>
</dbReference>
<evidence type="ECO:0000256" key="18">
    <source>
        <dbReference type="ARBA" id="ARBA00062787"/>
    </source>
</evidence>
<evidence type="ECO:0000313" key="25">
    <source>
        <dbReference type="Ensembl" id="ENSECAP00000082753.1"/>
    </source>
</evidence>
<feature type="compositionally biased region" description="Basic and acidic residues" evidence="21">
    <location>
        <begin position="426"/>
        <end position="449"/>
    </location>
</feature>
<dbReference type="InterPro" id="IPR007110">
    <property type="entry name" value="Ig-like_dom"/>
</dbReference>
<evidence type="ECO:0000256" key="10">
    <source>
        <dbReference type="ARBA" id="ARBA00022989"/>
    </source>
</evidence>
<dbReference type="InterPro" id="IPR013106">
    <property type="entry name" value="Ig_V-set"/>
</dbReference>
<keyword evidence="14" id="KW-0131">Cell cycle</keyword>
<keyword evidence="8" id="KW-0338">Growth arrest</keyword>
<keyword evidence="26" id="KW-1185">Reference proteome</keyword>
<feature type="region of interest" description="Disordered" evidence="21">
    <location>
        <begin position="320"/>
        <end position="470"/>
    </location>
</feature>
<keyword evidence="13" id="KW-0325">Glycoprotein</keyword>
<dbReference type="SMART" id="SM00409">
    <property type="entry name" value="IG"/>
    <property type="match status" value="2"/>
</dbReference>
<dbReference type="PANTHER" id="PTHR44888">
    <property type="entry name" value="HEPACAM FAMILY MEMBER 2-RELATED"/>
    <property type="match status" value="1"/>
</dbReference>
<dbReference type="InterPro" id="IPR036179">
    <property type="entry name" value="Ig-like_dom_sf"/>
</dbReference>
<keyword evidence="10 22" id="KW-1133">Transmembrane helix</keyword>
<keyword evidence="7 23" id="KW-0732">Signal</keyword>
<evidence type="ECO:0000256" key="6">
    <source>
        <dbReference type="ARBA" id="ARBA00022692"/>
    </source>
</evidence>
<reference evidence="25" key="3">
    <citation type="submission" date="2025-09" db="UniProtKB">
        <authorList>
            <consortium name="Ensembl"/>
        </authorList>
    </citation>
    <scope>IDENTIFICATION</scope>
    <source>
        <strain evidence="25">Thoroughbred</strain>
    </source>
</reference>
<dbReference type="Gene3D" id="2.60.40.10">
    <property type="entry name" value="Immunoglobulins"/>
    <property type="match status" value="2"/>
</dbReference>
<evidence type="ECO:0000256" key="13">
    <source>
        <dbReference type="ARBA" id="ARBA00023180"/>
    </source>
</evidence>
<dbReference type="PANTHER" id="PTHR44888:SF2">
    <property type="entry name" value="HEPATIC AND GLIAL CELL ADHESION MOLECULE"/>
    <property type="match status" value="1"/>
</dbReference>
<dbReference type="AlphaFoldDB" id="A0A9L0T865"/>
<dbReference type="InterPro" id="IPR052280">
    <property type="entry name" value="HEPACAM_domain"/>
</dbReference>
<dbReference type="SMART" id="SM00408">
    <property type="entry name" value="IGc2"/>
    <property type="match status" value="1"/>
</dbReference>
<evidence type="ECO:0000256" key="16">
    <source>
        <dbReference type="ARBA" id="ARBA00056251"/>
    </source>
</evidence>
<feature type="compositionally biased region" description="Low complexity" evidence="21">
    <location>
        <begin position="410"/>
        <end position="425"/>
    </location>
</feature>
<proteinExistence type="predicted"/>
<accession>A0A9L0T865</accession>
<evidence type="ECO:0000256" key="19">
    <source>
        <dbReference type="ARBA" id="ARBA00069546"/>
    </source>
</evidence>
<dbReference type="Proteomes" id="UP000002281">
    <property type="component" value="Chromosome 7"/>
</dbReference>
<evidence type="ECO:0000313" key="26">
    <source>
        <dbReference type="Proteomes" id="UP000002281"/>
    </source>
</evidence>
<evidence type="ECO:0000256" key="20">
    <source>
        <dbReference type="ARBA" id="ARBA00081223"/>
    </source>
</evidence>
<dbReference type="InterPro" id="IPR003599">
    <property type="entry name" value="Ig_sub"/>
</dbReference>
<dbReference type="GO" id="GO:0051726">
    <property type="term" value="P:regulation of cell cycle"/>
    <property type="evidence" value="ECO:0007669"/>
    <property type="project" value="UniProtKB-KW"/>
</dbReference>